<dbReference type="Proteomes" id="UP000693981">
    <property type="component" value="Unassembled WGS sequence"/>
</dbReference>
<feature type="domain" description="Fibronectin type-III" evidence="1">
    <location>
        <begin position="74"/>
        <end position="178"/>
    </location>
</feature>
<evidence type="ECO:0000313" key="2">
    <source>
        <dbReference type="EMBL" id="KAG7396533.1"/>
    </source>
</evidence>
<keyword evidence="3" id="KW-1185">Reference proteome</keyword>
<dbReference type="CDD" id="cd00063">
    <property type="entry name" value="FN3"/>
    <property type="match status" value="2"/>
</dbReference>
<feature type="domain" description="Fibronectin type-III" evidence="1">
    <location>
        <begin position="313"/>
        <end position="429"/>
    </location>
</feature>
<dbReference type="InterPro" id="IPR003961">
    <property type="entry name" value="FN3_dom"/>
</dbReference>
<dbReference type="InterPro" id="IPR039269">
    <property type="entry name" value="ANKFN1"/>
</dbReference>
<dbReference type="PANTHER" id="PTHR21437">
    <property type="entry name" value="WIDE AWAKE"/>
    <property type="match status" value="1"/>
</dbReference>
<sequence>MEFKANTSVVLVKDRLTEITLEYRENAGVASISLLWESFTQPKRVVPSARLFHRSDAISMSPFSVTTRGSKPSRPSNTSLTISSADSLTINFYAPDDDGGAPITNYRVEWWTYGAYGTPETQVVKIALTNTGGTFTLTLDNGPVTGPLAVTALAADVESALEALDGAGDVTVTVTQSSASRDYVITFESRIGAIPSLVVATSDSRVAVVCAGGAVVAPINGIQCLATESTASTVTAQISPDFTTPDTQTYSDPYTYLISSLTQFSSPDATSRPGQVGGSIGPGYSMRVLAKNSAGYGLPSTTVSMKPMAVPAAPQNVELRLVAGTSTSLRVWWDKPTTDNAAVVAYYVIEWRRLQNPLIGSSSDVGNSYSDEPEFFRLAPPASLVTQRFKYTIDNLIPGAAYTVLVRAKNVMGVGPAGQSVPSLEVPRDTNGADVTSYVVDWFQPQNADTSPFEVEIIQIFGQDSNDEVKGTFRIQYSGTFTEPLPADVSEAELENNLEALPVLRNVKVERTKVTNRGGYLWAVTFLSEAPAVLGKMLAIDTTKLQATILSANVGAQLNTAYVGSSLVTATPWFLAMVYL</sequence>
<evidence type="ECO:0000259" key="1">
    <source>
        <dbReference type="PROSITE" id="PS50853"/>
    </source>
</evidence>
<dbReference type="SMART" id="SM00060">
    <property type="entry name" value="FN3"/>
    <property type="match status" value="3"/>
</dbReference>
<dbReference type="Pfam" id="PF00041">
    <property type="entry name" value="fn3"/>
    <property type="match status" value="1"/>
</dbReference>
<dbReference type="PANTHER" id="PTHR21437:SF1">
    <property type="entry name" value="WIDE AWAKE"/>
    <property type="match status" value="1"/>
</dbReference>
<name>A0A8T1WXH3_9STRA</name>
<proteinExistence type="predicted"/>
<organism evidence="2 3">
    <name type="scientific">Phytophthora boehmeriae</name>
    <dbReference type="NCBI Taxonomy" id="109152"/>
    <lineage>
        <taxon>Eukaryota</taxon>
        <taxon>Sar</taxon>
        <taxon>Stramenopiles</taxon>
        <taxon>Oomycota</taxon>
        <taxon>Peronosporomycetes</taxon>
        <taxon>Peronosporales</taxon>
        <taxon>Peronosporaceae</taxon>
        <taxon>Phytophthora</taxon>
    </lineage>
</organism>
<dbReference type="EMBL" id="JAGDFL010000151">
    <property type="protein sequence ID" value="KAG7396533.1"/>
    <property type="molecule type" value="Genomic_DNA"/>
</dbReference>
<protein>
    <recommendedName>
        <fullName evidence="1">Fibronectin type-III domain-containing protein</fullName>
    </recommendedName>
</protein>
<comment type="caution">
    <text evidence="2">The sequence shown here is derived from an EMBL/GenBank/DDBJ whole genome shotgun (WGS) entry which is preliminary data.</text>
</comment>
<dbReference type="OrthoDB" id="66330at2759"/>
<evidence type="ECO:0000313" key="3">
    <source>
        <dbReference type="Proteomes" id="UP000693981"/>
    </source>
</evidence>
<accession>A0A8T1WXH3</accession>
<gene>
    <name evidence="2" type="ORF">PHYBOEH_002145</name>
</gene>
<dbReference type="AlphaFoldDB" id="A0A8T1WXH3"/>
<reference evidence="2" key="1">
    <citation type="submission" date="2021-02" db="EMBL/GenBank/DDBJ databases">
        <authorList>
            <person name="Palmer J.M."/>
        </authorList>
    </citation>
    <scope>NUCLEOTIDE SEQUENCE</scope>
    <source>
        <strain evidence="2">SCRP23</strain>
    </source>
</reference>
<dbReference type="PROSITE" id="PS50853">
    <property type="entry name" value="FN3"/>
    <property type="match status" value="2"/>
</dbReference>